<dbReference type="InterPro" id="IPR027417">
    <property type="entry name" value="P-loop_NTPase"/>
</dbReference>
<dbReference type="InterPro" id="IPR004596">
    <property type="entry name" value="Cell_div_suppressor_SulA"/>
</dbReference>
<dbReference type="EMBL" id="JAMQGP010000008">
    <property type="protein sequence ID" value="MCM2680920.1"/>
    <property type="molecule type" value="Genomic_DNA"/>
</dbReference>
<gene>
    <name evidence="1" type="ORF">NAF29_14790</name>
</gene>
<evidence type="ECO:0000313" key="2">
    <source>
        <dbReference type="Proteomes" id="UP001165393"/>
    </source>
</evidence>
<dbReference type="SUPFAM" id="SSF52540">
    <property type="entry name" value="P-loop containing nucleoside triphosphate hydrolases"/>
    <property type="match status" value="1"/>
</dbReference>
<dbReference type="Gene3D" id="3.40.50.300">
    <property type="entry name" value="P-loop containing nucleotide triphosphate hydrolases"/>
    <property type="match status" value="1"/>
</dbReference>
<dbReference type="Pfam" id="PF03846">
    <property type="entry name" value="SulA"/>
    <property type="match status" value="1"/>
</dbReference>
<proteinExistence type="predicted"/>
<dbReference type="RefSeq" id="WP_251262401.1">
    <property type="nucleotide sequence ID" value="NZ_JAMQGP010000008.1"/>
</dbReference>
<evidence type="ECO:0000313" key="1">
    <source>
        <dbReference type="EMBL" id="MCM2680920.1"/>
    </source>
</evidence>
<keyword evidence="2" id="KW-1185">Reference proteome</keyword>
<dbReference type="GO" id="GO:0009432">
    <property type="term" value="P:SOS response"/>
    <property type="evidence" value="ECO:0007669"/>
    <property type="project" value="InterPro"/>
</dbReference>
<dbReference type="AlphaFoldDB" id="A0AA42B891"/>
<name>A0AA42B891_9GAMM</name>
<accession>A0AA42B891</accession>
<sequence length="201" mass="22530">MKHLLQTKIKHPGVWHPNGLNTVKTVTSGHAFIDSELPNGGWQSGHIYEVLAGQHSAVFSLLKLTLKALSQQRRWLVLLNPPKWVLDEISEMKGLRPEHLLIVHGRRESDTLWATEQAMRNDNAACILAWPDSLDERDIKRLKLASKGKNALSFVFPMEDTTASCGSQLKIIAHQHSSDAQKIVLPCLENNQLDASNDNLH</sequence>
<reference evidence="1 2" key="1">
    <citation type="journal article" date="2013" name="Antonie Van Leeuwenhoek">
        <title>Echinimonas agarilytica gen. nov., sp. nov., a new gammaproteobacterium isolated from the sea urchin Strongylocentrotus intermedius.</title>
        <authorList>
            <person name="Nedashkovskaya O.I."/>
            <person name="Stenkova A.M."/>
            <person name="Zhukova N.V."/>
            <person name="Van Trappen S."/>
            <person name="Lee J.S."/>
            <person name="Kim S.B."/>
        </authorList>
    </citation>
    <scope>NUCLEOTIDE SEQUENCE [LARGE SCALE GENOMIC DNA]</scope>
    <source>
        <strain evidence="1 2">KMM 6351</strain>
    </source>
</reference>
<comment type="caution">
    <text evidence="1">The sequence shown here is derived from an EMBL/GenBank/DDBJ whole genome shotgun (WGS) entry which is preliminary data.</text>
</comment>
<organism evidence="1 2">
    <name type="scientific">Echinimonas agarilytica</name>
    <dbReference type="NCBI Taxonomy" id="1215918"/>
    <lineage>
        <taxon>Bacteria</taxon>
        <taxon>Pseudomonadati</taxon>
        <taxon>Pseudomonadota</taxon>
        <taxon>Gammaproteobacteria</taxon>
        <taxon>Alteromonadales</taxon>
        <taxon>Echinimonadaceae</taxon>
        <taxon>Echinimonas</taxon>
    </lineage>
</organism>
<protein>
    <submittedName>
        <fullName evidence="1">SulA-like leucine-rich domain-containing protein</fullName>
    </submittedName>
</protein>
<dbReference type="GO" id="GO:0051782">
    <property type="term" value="P:negative regulation of cell division"/>
    <property type="evidence" value="ECO:0007669"/>
    <property type="project" value="InterPro"/>
</dbReference>
<dbReference type="Proteomes" id="UP001165393">
    <property type="component" value="Unassembled WGS sequence"/>
</dbReference>